<organism evidence="2 3">
    <name type="scientific">Mauremys mutica</name>
    <name type="common">yellowpond turtle</name>
    <dbReference type="NCBI Taxonomy" id="74926"/>
    <lineage>
        <taxon>Eukaryota</taxon>
        <taxon>Metazoa</taxon>
        <taxon>Chordata</taxon>
        <taxon>Craniata</taxon>
        <taxon>Vertebrata</taxon>
        <taxon>Euteleostomi</taxon>
        <taxon>Archelosauria</taxon>
        <taxon>Testudinata</taxon>
        <taxon>Testudines</taxon>
        <taxon>Cryptodira</taxon>
        <taxon>Durocryptodira</taxon>
        <taxon>Testudinoidea</taxon>
        <taxon>Geoemydidae</taxon>
        <taxon>Geoemydinae</taxon>
        <taxon>Mauremys</taxon>
    </lineage>
</organism>
<evidence type="ECO:0000313" key="3">
    <source>
        <dbReference type="Proteomes" id="UP000827986"/>
    </source>
</evidence>
<dbReference type="EMBL" id="JAHDVG010000486">
    <property type="protein sequence ID" value="KAH1167533.1"/>
    <property type="molecule type" value="Genomic_DNA"/>
</dbReference>
<gene>
    <name evidence="2" type="ORF">KIL84_003016</name>
</gene>
<protein>
    <submittedName>
        <fullName evidence="2">Uncharacterized protein</fullName>
    </submittedName>
</protein>
<feature type="region of interest" description="Disordered" evidence="1">
    <location>
        <begin position="68"/>
        <end position="105"/>
    </location>
</feature>
<dbReference type="AlphaFoldDB" id="A0A9D4AQS4"/>
<evidence type="ECO:0000256" key="1">
    <source>
        <dbReference type="SAM" id="MobiDB-lite"/>
    </source>
</evidence>
<reference evidence="2" key="1">
    <citation type="submission" date="2021-09" db="EMBL/GenBank/DDBJ databases">
        <title>The genome of Mauremys mutica provides insights into the evolution of semi-aquatic lifestyle.</title>
        <authorList>
            <person name="Gong S."/>
            <person name="Gao Y."/>
        </authorList>
    </citation>
    <scope>NUCLEOTIDE SEQUENCE</scope>
    <source>
        <strain evidence="2">MM-2020</strain>
        <tissue evidence="2">Muscle</tissue>
    </source>
</reference>
<dbReference type="Proteomes" id="UP000827986">
    <property type="component" value="Unassembled WGS sequence"/>
</dbReference>
<feature type="compositionally biased region" description="Basic residues" evidence="1">
    <location>
        <begin position="96"/>
        <end position="105"/>
    </location>
</feature>
<name>A0A9D4AQS4_9SAUR</name>
<proteinExistence type="predicted"/>
<keyword evidence="3" id="KW-1185">Reference proteome</keyword>
<accession>A0A9D4AQS4</accession>
<comment type="caution">
    <text evidence="2">The sequence shown here is derived from an EMBL/GenBank/DDBJ whole genome shotgun (WGS) entry which is preliminary data.</text>
</comment>
<sequence length="105" mass="11535">MTLRVSMYDFPGTSHVIHKSKESRHELCHVSSSAPTILTTASDTALTMQPPLVPIMTVTPLLCSVPTDSTAVGPPTPTKAKQKLTKHLTDTDKTSRHIHQHHNNF</sequence>
<evidence type="ECO:0000313" key="2">
    <source>
        <dbReference type="EMBL" id="KAH1167533.1"/>
    </source>
</evidence>